<dbReference type="Proteomes" id="UP000217895">
    <property type="component" value="Chromosome"/>
</dbReference>
<protein>
    <submittedName>
        <fullName evidence="1">Uncharacterized protein</fullName>
    </submittedName>
</protein>
<keyword evidence="2" id="KW-1185">Reference proteome</keyword>
<proteinExistence type="predicted"/>
<gene>
    <name evidence="1" type="ORF">NIES2135_53400</name>
</gene>
<dbReference type="EMBL" id="AP018203">
    <property type="protein sequence ID" value="BAY58467.1"/>
    <property type="molecule type" value="Genomic_DNA"/>
</dbReference>
<reference evidence="1 2" key="1">
    <citation type="submission" date="2017-06" db="EMBL/GenBank/DDBJ databases">
        <title>Genome sequencing of cyanobaciteial culture collection at National Institute for Environmental Studies (NIES).</title>
        <authorList>
            <person name="Hirose Y."/>
            <person name="Shimura Y."/>
            <person name="Fujisawa T."/>
            <person name="Nakamura Y."/>
            <person name="Kawachi M."/>
        </authorList>
    </citation>
    <scope>NUCLEOTIDE SEQUENCE [LARGE SCALE GENOMIC DNA]</scope>
    <source>
        <strain evidence="1 2">NIES-2135</strain>
    </source>
</reference>
<organism evidence="1 2">
    <name type="scientific">Leptolyngbya boryana NIES-2135</name>
    <dbReference type="NCBI Taxonomy" id="1973484"/>
    <lineage>
        <taxon>Bacteria</taxon>
        <taxon>Bacillati</taxon>
        <taxon>Cyanobacteriota</taxon>
        <taxon>Cyanophyceae</taxon>
        <taxon>Leptolyngbyales</taxon>
        <taxon>Leptolyngbyaceae</taxon>
        <taxon>Leptolyngbya group</taxon>
        <taxon>Leptolyngbya</taxon>
    </lineage>
</organism>
<evidence type="ECO:0000313" key="2">
    <source>
        <dbReference type="Proteomes" id="UP000217895"/>
    </source>
</evidence>
<accession>A0A1Z4JP84</accession>
<name>A0A1Z4JP84_LEPBY</name>
<dbReference type="AlphaFoldDB" id="A0A1Z4JP84"/>
<evidence type="ECO:0000313" key="1">
    <source>
        <dbReference type="EMBL" id="BAY58467.1"/>
    </source>
</evidence>
<sequence>MSQEIKLTVLFSGESVIEIAENYDRHLTEVRRQLPVIQKAELYDHINRVTLGVWSELPTLDQICLAINKERVERDRNAIEDRSIDVRVRALIFENTLSPTLPGFPHRLLIY</sequence>